<protein>
    <submittedName>
        <fullName evidence="1">Uncharacterized protein</fullName>
    </submittedName>
</protein>
<dbReference type="PANTHER" id="PTHR14187:SF46">
    <property type="entry name" value="HEAT SHOCK 70 KDA PROTEIN 12A"/>
    <property type="match status" value="1"/>
</dbReference>
<accession>A0A9D4F2B2</accession>
<keyword evidence="2" id="KW-1185">Reference proteome</keyword>
<dbReference type="PANTHER" id="PTHR14187">
    <property type="entry name" value="ALPHA KINASE/ELONGATION FACTOR 2 KINASE"/>
    <property type="match status" value="1"/>
</dbReference>
<evidence type="ECO:0000313" key="2">
    <source>
        <dbReference type="Proteomes" id="UP000828390"/>
    </source>
</evidence>
<sequence length="84" mass="9068">MVGGYSESPLLAETMREKFPRLTIIVPTDAGLAVLKGAIIFGHLPTSISERVSKYTYGVSSCVPFDKDKHPIERLITTGLGDAC</sequence>
<organism evidence="1 2">
    <name type="scientific">Dreissena polymorpha</name>
    <name type="common">Zebra mussel</name>
    <name type="synonym">Mytilus polymorpha</name>
    <dbReference type="NCBI Taxonomy" id="45954"/>
    <lineage>
        <taxon>Eukaryota</taxon>
        <taxon>Metazoa</taxon>
        <taxon>Spiralia</taxon>
        <taxon>Lophotrochozoa</taxon>
        <taxon>Mollusca</taxon>
        <taxon>Bivalvia</taxon>
        <taxon>Autobranchia</taxon>
        <taxon>Heteroconchia</taxon>
        <taxon>Euheterodonta</taxon>
        <taxon>Imparidentia</taxon>
        <taxon>Neoheterodontei</taxon>
        <taxon>Myida</taxon>
        <taxon>Dreissenoidea</taxon>
        <taxon>Dreissenidae</taxon>
        <taxon>Dreissena</taxon>
    </lineage>
</organism>
<dbReference type="EMBL" id="JAIWYP010000008">
    <property type="protein sequence ID" value="KAH3788771.1"/>
    <property type="molecule type" value="Genomic_DNA"/>
</dbReference>
<name>A0A9D4F2B2_DREPO</name>
<proteinExistence type="predicted"/>
<gene>
    <name evidence="1" type="ORF">DPMN_166919</name>
</gene>
<dbReference type="AlphaFoldDB" id="A0A9D4F2B2"/>
<reference evidence="1" key="1">
    <citation type="journal article" date="2019" name="bioRxiv">
        <title>The Genome of the Zebra Mussel, Dreissena polymorpha: A Resource for Invasive Species Research.</title>
        <authorList>
            <person name="McCartney M.A."/>
            <person name="Auch B."/>
            <person name="Kono T."/>
            <person name="Mallez S."/>
            <person name="Zhang Y."/>
            <person name="Obille A."/>
            <person name="Becker A."/>
            <person name="Abrahante J.E."/>
            <person name="Garbe J."/>
            <person name="Badalamenti J.P."/>
            <person name="Herman A."/>
            <person name="Mangelson H."/>
            <person name="Liachko I."/>
            <person name="Sullivan S."/>
            <person name="Sone E.D."/>
            <person name="Koren S."/>
            <person name="Silverstein K.A.T."/>
            <person name="Beckman K.B."/>
            <person name="Gohl D.M."/>
        </authorList>
    </citation>
    <scope>NUCLEOTIDE SEQUENCE</scope>
    <source>
        <strain evidence="1">Duluth1</strain>
        <tissue evidence="1">Whole animal</tissue>
    </source>
</reference>
<reference evidence="1" key="2">
    <citation type="submission" date="2020-11" db="EMBL/GenBank/DDBJ databases">
        <authorList>
            <person name="McCartney M.A."/>
            <person name="Auch B."/>
            <person name="Kono T."/>
            <person name="Mallez S."/>
            <person name="Becker A."/>
            <person name="Gohl D.M."/>
            <person name="Silverstein K.A.T."/>
            <person name="Koren S."/>
            <person name="Bechman K.B."/>
            <person name="Herman A."/>
            <person name="Abrahante J.E."/>
            <person name="Garbe J."/>
        </authorList>
    </citation>
    <scope>NUCLEOTIDE SEQUENCE</scope>
    <source>
        <strain evidence="1">Duluth1</strain>
        <tissue evidence="1">Whole animal</tissue>
    </source>
</reference>
<evidence type="ECO:0000313" key="1">
    <source>
        <dbReference type="EMBL" id="KAH3788771.1"/>
    </source>
</evidence>
<comment type="caution">
    <text evidence="1">The sequence shown here is derived from an EMBL/GenBank/DDBJ whole genome shotgun (WGS) entry which is preliminary data.</text>
</comment>
<dbReference type="Proteomes" id="UP000828390">
    <property type="component" value="Unassembled WGS sequence"/>
</dbReference>